<dbReference type="EMBL" id="JACXVP010000003">
    <property type="protein sequence ID" value="KAG5615638.1"/>
    <property type="molecule type" value="Genomic_DNA"/>
</dbReference>
<keyword evidence="1" id="KW-1133">Transmembrane helix</keyword>
<accession>A0A9J5ZTR1</accession>
<proteinExistence type="predicted"/>
<sequence>MLSAIICSALGYPTFIVGMITGILEVCPFLFSRTMERSSQRSNALTRYGSNCLTIWRRPDIEVSNLIVDMRSRGRSCPNRYVFRAGQNLPNNELCYLRIVISRIAVHRGFDPRLSIIRSPTSLTFCH</sequence>
<protein>
    <submittedName>
        <fullName evidence="2">Uncharacterized protein</fullName>
    </submittedName>
</protein>
<dbReference type="Proteomes" id="UP000824120">
    <property type="component" value="Chromosome 3"/>
</dbReference>
<feature type="transmembrane region" description="Helical" evidence="1">
    <location>
        <begin position="12"/>
        <end position="31"/>
    </location>
</feature>
<dbReference type="AlphaFoldDB" id="A0A9J5ZTR1"/>
<evidence type="ECO:0000256" key="1">
    <source>
        <dbReference type="SAM" id="Phobius"/>
    </source>
</evidence>
<organism evidence="2 3">
    <name type="scientific">Solanum commersonii</name>
    <name type="common">Commerson's wild potato</name>
    <name type="synonym">Commerson's nightshade</name>
    <dbReference type="NCBI Taxonomy" id="4109"/>
    <lineage>
        <taxon>Eukaryota</taxon>
        <taxon>Viridiplantae</taxon>
        <taxon>Streptophyta</taxon>
        <taxon>Embryophyta</taxon>
        <taxon>Tracheophyta</taxon>
        <taxon>Spermatophyta</taxon>
        <taxon>Magnoliopsida</taxon>
        <taxon>eudicotyledons</taxon>
        <taxon>Gunneridae</taxon>
        <taxon>Pentapetalae</taxon>
        <taxon>asterids</taxon>
        <taxon>lamiids</taxon>
        <taxon>Solanales</taxon>
        <taxon>Solanaceae</taxon>
        <taxon>Solanoideae</taxon>
        <taxon>Solaneae</taxon>
        <taxon>Solanum</taxon>
    </lineage>
</organism>
<evidence type="ECO:0000313" key="3">
    <source>
        <dbReference type="Proteomes" id="UP000824120"/>
    </source>
</evidence>
<keyword evidence="1" id="KW-0812">Transmembrane</keyword>
<evidence type="ECO:0000313" key="2">
    <source>
        <dbReference type="EMBL" id="KAG5615638.1"/>
    </source>
</evidence>
<dbReference type="AntiFam" id="ANF00025">
    <property type="entry name" value="Antisense to 23S rRNA"/>
</dbReference>
<name>A0A9J5ZTR1_SOLCO</name>
<gene>
    <name evidence="2" type="ORF">H5410_015462</name>
</gene>
<comment type="caution">
    <text evidence="2">The sequence shown here is derived from an EMBL/GenBank/DDBJ whole genome shotgun (WGS) entry which is preliminary data.</text>
</comment>
<reference evidence="2 3" key="1">
    <citation type="submission" date="2020-09" db="EMBL/GenBank/DDBJ databases">
        <title>De no assembly of potato wild relative species, Solanum commersonii.</title>
        <authorList>
            <person name="Cho K."/>
        </authorList>
    </citation>
    <scope>NUCLEOTIDE SEQUENCE [LARGE SCALE GENOMIC DNA]</scope>
    <source>
        <strain evidence="2">LZ3.2</strain>
        <tissue evidence="2">Leaf</tissue>
    </source>
</reference>
<keyword evidence="3" id="KW-1185">Reference proteome</keyword>
<keyword evidence="1" id="KW-0472">Membrane</keyword>